<dbReference type="KEGG" id="ahg:AHOG_14805"/>
<accession>A0A221W404</accession>
<organism evidence="1 2">
    <name type="scientific">Actinoalloteichus hoggarensis</name>
    <dbReference type="NCBI Taxonomy" id="1470176"/>
    <lineage>
        <taxon>Bacteria</taxon>
        <taxon>Bacillati</taxon>
        <taxon>Actinomycetota</taxon>
        <taxon>Actinomycetes</taxon>
        <taxon>Pseudonocardiales</taxon>
        <taxon>Pseudonocardiaceae</taxon>
        <taxon>Actinoalloteichus</taxon>
    </lineage>
</organism>
<dbReference type="Gene3D" id="1.25.40.10">
    <property type="entry name" value="Tetratricopeptide repeat domain"/>
    <property type="match status" value="3"/>
</dbReference>
<dbReference type="InterPro" id="IPR024983">
    <property type="entry name" value="CHAT_dom"/>
</dbReference>
<keyword evidence="2" id="KW-1185">Reference proteome</keyword>
<evidence type="ECO:0000313" key="2">
    <source>
        <dbReference type="Proteomes" id="UP000204221"/>
    </source>
</evidence>
<gene>
    <name evidence="1" type="ORF">AHOG_14805</name>
</gene>
<protein>
    <submittedName>
        <fullName evidence="1">CHAT domain protein</fullName>
    </submittedName>
</protein>
<sequence>MLPAIDGAPTPHVLREVACLHWWRYHALGVDDGPDLEICLELFAPLAAAFPDALPPPVLAWFRENPPVQSPPAGSGSFYATVVSNVASMTSNPILLGLAIDSCRAAISVNMPGDRFAHRFNLLILSCRRFEMTGVEFDLDAGIAAGMAALDAVGETGTAPEASAAVRLHLGAALITRFGLRGRRRNLSDGTALLREAVRLIPPDHPEHAGCLGQLAVALQICCELGGSAELVAEYVSVTGDLLTIDGLDESARAEALALRSDALRARFVRGGDRADVEESVRCARAAVERLPDGHESVVSARLTLTRALAARFALARTHGLAGGADPADHAEALALARRLDTDVPRDHPRRSAVDALSAAVLSMSDADPDGAVQAARTVLADLPPDSPYRGSALFSLGNALRAAHQRTGEEALLWEAVELLRAAANTDTGGEGPLGRTPTLTALSMTLYTALRRLDVGDAAAPLLDEAVETTRAVVEDLPVEAIRGGQLWQLAELLAMRFARTGRGEDLDERIVVLRTAAPLAPDEATSYECLSTLADALRLRYSRAWAPADLDEYVAIRCRLAELPPEDHPALPGFQADAALALLHEFEARGGRDCLERATALARRAITAGPAHEHWHGMLSILAVVLAAVAVPARDVAALDELVDVCRAATPEGRPVPGIVAVTLGRALAVRAEVTGDTADLAGALAALRLAAADPAEPSRFGAATSLILALRSRFGRGGDVRDLTEAIESGVSVLASTVAGSLETAMLAAHVAAARSDRYEATRDPADITEAIDTLRSVLRAAADAPASWTFRLYLGSALLARFRGTARVADLEESIEVLRACLVEAERFGETTPGRLMLADALLSWGRWSDDQDALVEARELAQAVADGSQAADSLRATAEIIAANALHLRYLDSGDPALLTEATRIAREVLDVVPSGDRDHTHALILLGGLLKQSFERTGDGGTITEAVEVLQRAAAAAWTRTTEASALAELANALRARQDVLPEIGDPDEAIAVAERGVALAASGPGEHAAHRTALASALYARFLRTGDLDALNSAVDHCRVAVGTPDARVSAVLTLATLGAALSGRYDRVGNTTDLHEAIEVLRTAARTAHAGHTMRPVLLTNLSNALRTRAGLLGSAADLDAAVETGRAAVDAVSDGHPSAALCLMNLGTALAVRAQENRDSGDHEAAVVAMSRALERSGPEPSGRARILINLAGLLRGRRRRTSDSDDLDRALVLLRETLTIIDAEHPLVPQAEFLLAMTFRERHVRDHRPEDLIAAVQSVRRAIGGLDDGDPRCAVTRWILGSLHEQGDDPESAARAYRAAVESPAAPPLIRAVAARSWAETAVRLRNWSDAMEAFTATVAQLPQVAWHGIERGARERRLRIWEGLATEAAAAALSAGDADRAVELLEQGRSVLWSQTLQTRDDFSVLQERDPVLHDRLRAAATRLTAAADVDMPDGGGAPEPWGDRGHQERFDRIRLAQDWDRLLAEARALPGLEYLLRVPPTATLRAGLPSDGPVVLVNVDRARCDALIVYRDRDVEHVPLPALSQAEVAGRARAYWRALRSWERSGGSGGLTAIGARQTLHATLEWLWDAIAEPVLDRLEPGDADGSPPRLWWCPTGLLTLLPLHAAGYHDPADGLAGCTVLDRVVSSYTPTLRALARAAAAGAAREADRRILVVSLPETPPRPDRRPLGELPGARAEADLLRAAFPESHTLRTAHAATRAAITADLRTHAYVHFACHGGHDPRDPSTGALHLWDEPLTVLDVAELRLEHAEFAFLSACSTATGGTTLPDEAIHLAAALQLAGYRQVIATLWNIPDRTAPEVAATLYAALREQAGLRLDDTARVLHGVVRALRDSAPRDPTIWAAYIHSGP</sequence>
<dbReference type="RefSeq" id="WP_093941903.1">
    <property type="nucleotide sequence ID" value="NZ_JACHJM010000008.1"/>
</dbReference>
<dbReference type="EMBL" id="CP022521">
    <property type="protein sequence ID" value="ASO20602.1"/>
    <property type="molecule type" value="Genomic_DNA"/>
</dbReference>
<reference evidence="1 2" key="1">
    <citation type="submission" date="2017-07" db="EMBL/GenBank/DDBJ databases">
        <title>Complete genome sequence of Actinoalloteichus hoggarensis DSM 45943, type strain of Actinoalloteichus hoggarensis.</title>
        <authorList>
            <person name="Ruckert C."/>
            <person name="Nouioui I."/>
            <person name="Willmese J."/>
            <person name="van Wezel G."/>
            <person name="Klenk H.-P."/>
            <person name="Kalinowski J."/>
            <person name="Zotchev S.B."/>
        </authorList>
    </citation>
    <scope>NUCLEOTIDE SEQUENCE [LARGE SCALE GENOMIC DNA]</scope>
    <source>
        <strain evidence="1 2">DSM 45943</strain>
    </source>
</reference>
<dbReference type="Proteomes" id="UP000204221">
    <property type="component" value="Chromosome"/>
</dbReference>
<dbReference type="InterPro" id="IPR011990">
    <property type="entry name" value="TPR-like_helical_dom_sf"/>
</dbReference>
<dbReference type="Pfam" id="PF12770">
    <property type="entry name" value="CHAT"/>
    <property type="match status" value="1"/>
</dbReference>
<name>A0A221W404_9PSEU</name>
<proteinExistence type="predicted"/>
<evidence type="ECO:0000313" key="1">
    <source>
        <dbReference type="EMBL" id="ASO20602.1"/>
    </source>
</evidence>